<reference evidence="7 8" key="1">
    <citation type="journal article" date="2014" name="Nat. Commun.">
        <title>Klebsormidium flaccidum genome reveals primary factors for plant terrestrial adaptation.</title>
        <authorList>
            <person name="Hori K."/>
            <person name="Maruyama F."/>
            <person name="Fujisawa T."/>
            <person name="Togashi T."/>
            <person name="Yamamoto N."/>
            <person name="Seo M."/>
            <person name="Sato S."/>
            <person name="Yamada T."/>
            <person name="Mori H."/>
            <person name="Tajima N."/>
            <person name="Moriyama T."/>
            <person name="Ikeuchi M."/>
            <person name="Watanabe M."/>
            <person name="Wada H."/>
            <person name="Kobayashi K."/>
            <person name="Saito M."/>
            <person name="Masuda T."/>
            <person name="Sasaki-Sekimoto Y."/>
            <person name="Mashiguchi K."/>
            <person name="Awai K."/>
            <person name="Shimojima M."/>
            <person name="Masuda S."/>
            <person name="Iwai M."/>
            <person name="Nobusawa T."/>
            <person name="Narise T."/>
            <person name="Kondo S."/>
            <person name="Saito H."/>
            <person name="Sato R."/>
            <person name="Murakawa M."/>
            <person name="Ihara Y."/>
            <person name="Oshima-Yamada Y."/>
            <person name="Ohtaka K."/>
            <person name="Satoh M."/>
            <person name="Sonobe K."/>
            <person name="Ishii M."/>
            <person name="Ohtani R."/>
            <person name="Kanamori-Sato M."/>
            <person name="Honoki R."/>
            <person name="Miyazaki D."/>
            <person name="Mochizuki H."/>
            <person name="Umetsu J."/>
            <person name="Higashi K."/>
            <person name="Shibata D."/>
            <person name="Kamiya Y."/>
            <person name="Sato N."/>
            <person name="Nakamura Y."/>
            <person name="Tabata S."/>
            <person name="Ida S."/>
            <person name="Kurokawa K."/>
            <person name="Ohta H."/>
        </authorList>
    </citation>
    <scope>NUCLEOTIDE SEQUENCE [LARGE SCALE GENOMIC DNA]</scope>
    <source>
        <strain evidence="7 8">NIES-2285</strain>
    </source>
</reference>
<dbReference type="InterPro" id="IPR007248">
    <property type="entry name" value="Mpv17_PMP22"/>
</dbReference>
<keyword evidence="3" id="KW-0812">Transmembrane</keyword>
<dbReference type="PANTHER" id="PTHR11266:SF121">
    <property type="entry name" value="OS09G0315000 PROTEIN"/>
    <property type="match status" value="1"/>
</dbReference>
<proteinExistence type="inferred from homology"/>
<dbReference type="GO" id="GO:0005737">
    <property type="term" value="C:cytoplasm"/>
    <property type="evidence" value="ECO:0000318"/>
    <property type="project" value="GO_Central"/>
</dbReference>
<keyword evidence="8" id="KW-1185">Reference proteome</keyword>
<comment type="similarity">
    <text evidence="2">Belongs to the peroxisomal membrane protein PXMP2/4 family.</text>
</comment>
<dbReference type="Pfam" id="PF04117">
    <property type="entry name" value="Mpv17_PMP22"/>
    <property type="match status" value="1"/>
</dbReference>
<evidence type="ECO:0008006" key="9">
    <source>
        <dbReference type="Google" id="ProtNLM"/>
    </source>
</evidence>
<comment type="subcellular location">
    <subcellularLocation>
        <location evidence="1">Membrane</location>
        <topology evidence="1">Multi-pass membrane protein</topology>
    </subcellularLocation>
</comment>
<accession>A0A0U9HJP1</accession>
<feature type="coiled-coil region" evidence="6">
    <location>
        <begin position="441"/>
        <end position="470"/>
    </location>
</feature>
<dbReference type="STRING" id="105231.A0A0U9HJP1"/>
<keyword evidence="6" id="KW-0175">Coiled coil</keyword>
<evidence type="ECO:0000256" key="5">
    <source>
        <dbReference type="ARBA" id="ARBA00023136"/>
    </source>
</evidence>
<protein>
    <recommendedName>
        <fullName evidence="9">Peroxisomal membrane 22 kDa (Mpv17/PMP22) family protein</fullName>
    </recommendedName>
</protein>
<dbReference type="Proteomes" id="UP000054558">
    <property type="component" value="Unassembled WGS sequence"/>
</dbReference>
<evidence type="ECO:0000313" key="8">
    <source>
        <dbReference type="Proteomes" id="UP000054558"/>
    </source>
</evidence>
<evidence type="ECO:0000256" key="3">
    <source>
        <dbReference type="ARBA" id="ARBA00022692"/>
    </source>
</evidence>
<keyword evidence="4" id="KW-1133">Transmembrane helix</keyword>
<sequence length="474" mass="52333">MAAAGMTSIGAVSRGSYISSRSFSAARNNGGGAPAVGTSATAVKGGVTAFRRPKNCGPCGPASTSGHGFTSTFVQPQGQLYVERGPKARAVMQQMTPGGWDVDKDGFMRTAGGLRGVPVAEPQTATKLHASGNETGEVSQETPEFNLEPAFGGANNTNVGMAVTSYRPKWFWWTKSPEEESKVGNCAVNAFLVLFAASAAAHKILTVDQDVWTGWSYFEILRRVPVDNWHGYQQMLQTNPVFAKMCISGVVYTLGDWSAQTCEGKPFLEFDRPRMIRSGLVGFCLHGSLSHFYYQAFEAVFPFTAWWAVIIKVGIDQTIWSGIWNSIYYATLGALRAESPTTIWRELRGTFVPMLTAGWKLWPFAHLITYGVVPVEHRLLWVDMVELVWVTMLSMISNEKQEKRAEETTAIVQAIVEQGGTEEQAQAVIAMVTERQEIEQLETLQFELDNLQHLEDRTELEEKVHQLEEKIGAK</sequence>
<dbReference type="PANTHER" id="PTHR11266">
    <property type="entry name" value="PEROXISOMAL MEMBRANE PROTEIN 2, PXMP2 MPV17"/>
    <property type="match status" value="1"/>
</dbReference>
<gene>
    <name evidence="7" type="ORF">KFL_001190170</name>
</gene>
<evidence type="ECO:0000256" key="2">
    <source>
        <dbReference type="ARBA" id="ARBA00006824"/>
    </source>
</evidence>
<dbReference type="AlphaFoldDB" id="A0A0U9HJP1"/>
<dbReference type="OrthoDB" id="430207at2759"/>
<dbReference type="GO" id="GO:0016020">
    <property type="term" value="C:membrane"/>
    <property type="evidence" value="ECO:0007669"/>
    <property type="project" value="UniProtKB-SubCell"/>
</dbReference>
<organism evidence="7 8">
    <name type="scientific">Klebsormidium nitens</name>
    <name type="common">Green alga</name>
    <name type="synonym">Ulothrix nitens</name>
    <dbReference type="NCBI Taxonomy" id="105231"/>
    <lineage>
        <taxon>Eukaryota</taxon>
        <taxon>Viridiplantae</taxon>
        <taxon>Streptophyta</taxon>
        <taxon>Klebsormidiophyceae</taxon>
        <taxon>Klebsormidiales</taxon>
        <taxon>Klebsormidiaceae</taxon>
        <taxon>Klebsormidium</taxon>
    </lineage>
</organism>
<dbReference type="EMBL" id="DF237068">
    <property type="protein sequence ID" value="GAQ82674.1"/>
    <property type="molecule type" value="Genomic_DNA"/>
</dbReference>
<evidence type="ECO:0000313" key="7">
    <source>
        <dbReference type="EMBL" id="GAQ82674.1"/>
    </source>
</evidence>
<name>A0A0U9HJP1_KLENI</name>
<evidence type="ECO:0000256" key="4">
    <source>
        <dbReference type="ARBA" id="ARBA00022989"/>
    </source>
</evidence>
<keyword evidence="5" id="KW-0472">Membrane</keyword>
<evidence type="ECO:0000256" key="6">
    <source>
        <dbReference type="SAM" id="Coils"/>
    </source>
</evidence>
<evidence type="ECO:0000256" key="1">
    <source>
        <dbReference type="ARBA" id="ARBA00004141"/>
    </source>
</evidence>